<name>A0A5C6EGN4_9BACT</name>
<dbReference type="GO" id="GO:0006644">
    <property type="term" value="P:phospholipid metabolic process"/>
    <property type="evidence" value="ECO:0007669"/>
    <property type="project" value="TreeGrafter"/>
</dbReference>
<gene>
    <name evidence="3" type="ORF">Poly59_50080</name>
</gene>
<comment type="caution">
    <text evidence="3">The sequence shown here is derived from an EMBL/GenBank/DDBJ whole genome shotgun (WGS) entry which is preliminary data.</text>
</comment>
<dbReference type="CDD" id="cd08566">
    <property type="entry name" value="GDPD_AtGDE_like"/>
    <property type="match status" value="1"/>
</dbReference>
<keyword evidence="1" id="KW-0732">Signal</keyword>
<evidence type="ECO:0000259" key="2">
    <source>
        <dbReference type="PROSITE" id="PS51704"/>
    </source>
</evidence>
<dbReference type="GO" id="GO:0005886">
    <property type="term" value="C:plasma membrane"/>
    <property type="evidence" value="ECO:0007669"/>
    <property type="project" value="TreeGrafter"/>
</dbReference>
<accession>A0A5C6EGN4</accession>
<dbReference type="Pfam" id="PF03009">
    <property type="entry name" value="GDPD"/>
    <property type="match status" value="1"/>
</dbReference>
<dbReference type="AlphaFoldDB" id="A0A5C6EGN4"/>
<dbReference type="InterPro" id="IPR017946">
    <property type="entry name" value="PLC-like_Pdiesterase_TIM-brl"/>
</dbReference>
<sequence length="304" mass="33200" precursor="true">MFYLSTLLLLLLSVATLQAQEQSPTPQATKQRIVAPQTETELKSLLHVGASSLPLVSAHRGGPNIGFPENCIATFEHTIAAGFSMLEVDPRRTVDDNFVLFHDSALPRTSNATGNLNQVTLEALQSVKLKDDRGNLTQHTIPTLDEAIAWAKGKCVLVLDTKDVSIAERLSAIEKQNAEGWVMIIAYTIASAKECYAANPDVMMEIGVTSKKKFDELDASGIPWSNVVAFVGHDSPVDTQLIAAIHDKGACCMAGTSRNLDRELLHATDQNRAQIEQQYRDLLKIGVDIIETDLPIAVMQIIQK</sequence>
<keyword evidence="4" id="KW-1185">Reference proteome</keyword>
<dbReference type="EMBL" id="SJPX01000005">
    <property type="protein sequence ID" value="TWU48162.1"/>
    <property type="molecule type" value="Genomic_DNA"/>
</dbReference>
<dbReference type="PANTHER" id="PTHR46320">
    <property type="entry name" value="GLYCEROPHOSPHODIESTER PHOSPHODIESTERASE 1"/>
    <property type="match status" value="1"/>
</dbReference>
<dbReference type="GO" id="GO:0070291">
    <property type="term" value="P:N-acylethanolamine metabolic process"/>
    <property type="evidence" value="ECO:0007669"/>
    <property type="project" value="TreeGrafter"/>
</dbReference>
<dbReference type="GO" id="GO:0008889">
    <property type="term" value="F:glycerophosphodiester phosphodiesterase activity"/>
    <property type="evidence" value="ECO:0007669"/>
    <property type="project" value="TreeGrafter"/>
</dbReference>
<dbReference type="Gene3D" id="3.20.20.190">
    <property type="entry name" value="Phosphatidylinositol (PI) phosphodiesterase"/>
    <property type="match status" value="1"/>
</dbReference>
<dbReference type="OrthoDB" id="238714at2"/>
<dbReference type="SUPFAM" id="SSF51695">
    <property type="entry name" value="PLC-like phosphodiesterases"/>
    <property type="match status" value="1"/>
</dbReference>
<dbReference type="PANTHER" id="PTHR46320:SF1">
    <property type="entry name" value="GLYCEROPHOSPHODIESTER PHOSPHODIESTERASE 1"/>
    <property type="match status" value="1"/>
</dbReference>
<feature type="signal peptide" evidence="1">
    <location>
        <begin position="1"/>
        <end position="19"/>
    </location>
</feature>
<feature type="chain" id="PRO_5022665819" evidence="1">
    <location>
        <begin position="20"/>
        <end position="304"/>
    </location>
</feature>
<organism evidence="3 4">
    <name type="scientific">Rubripirellula reticaptiva</name>
    <dbReference type="NCBI Taxonomy" id="2528013"/>
    <lineage>
        <taxon>Bacteria</taxon>
        <taxon>Pseudomonadati</taxon>
        <taxon>Planctomycetota</taxon>
        <taxon>Planctomycetia</taxon>
        <taxon>Pirellulales</taxon>
        <taxon>Pirellulaceae</taxon>
        <taxon>Rubripirellula</taxon>
    </lineage>
</organism>
<evidence type="ECO:0000256" key="1">
    <source>
        <dbReference type="SAM" id="SignalP"/>
    </source>
</evidence>
<protein>
    <submittedName>
        <fullName evidence="3">Cytoplasmic glycerophosphodiester phosphodiesterase</fullName>
    </submittedName>
</protein>
<dbReference type="RefSeq" id="WP_146536566.1">
    <property type="nucleotide sequence ID" value="NZ_SJPX01000005.1"/>
</dbReference>
<dbReference type="PROSITE" id="PS51704">
    <property type="entry name" value="GP_PDE"/>
    <property type="match status" value="1"/>
</dbReference>
<evidence type="ECO:0000313" key="3">
    <source>
        <dbReference type="EMBL" id="TWU48162.1"/>
    </source>
</evidence>
<dbReference type="Proteomes" id="UP000317977">
    <property type="component" value="Unassembled WGS sequence"/>
</dbReference>
<reference evidence="3 4" key="1">
    <citation type="submission" date="2019-02" db="EMBL/GenBank/DDBJ databases">
        <title>Deep-cultivation of Planctomycetes and their phenomic and genomic characterization uncovers novel biology.</title>
        <authorList>
            <person name="Wiegand S."/>
            <person name="Jogler M."/>
            <person name="Boedeker C."/>
            <person name="Pinto D."/>
            <person name="Vollmers J."/>
            <person name="Rivas-Marin E."/>
            <person name="Kohn T."/>
            <person name="Peeters S.H."/>
            <person name="Heuer A."/>
            <person name="Rast P."/>
            <person name="Oberbeckmann S."/>
            <person name="Bunk B."/>
            <person name="Jeske O."/>
            <person name="Meyerdierks A."/>
            <person name="Storesund J.E."/>
            <person name="Kallscheuer N."/>
            <person name="Luecker S."/>
            <person name="Lage O.M."/>
            <person name="Pohl T."/>
            <person name="Merkel B.J."/>
            <person name="Hornburger P."/>
            <person name="Mueller R.-W."/>
            <person name="Bruemmer F."/>
            <person name="Labrenz M."/>
            <person name="Spormann A.M."/>
            <person name="Op Den Camp H."/>
            <person name="Overmann J."/>
            <person name="Amann R."/>
            <person name="Jetten M.S.M."/>
            <person name="Mascher T."/>
            <person name="Medema M.H."/>
            <person name="Devos D.P."/>
            <person name="Kaster A.-K."/>
            <person name="Ovreas L."/>
            <person name="Rohde M."/>
            <person name="Galperin M.Y."/>
            <person name="Jogler C."/>
        </authorList>
    </citation>
    <scope>NUCLEOTIDE SEQUENCE [LARGE SCALE GENOMIC DNA]</scope>
    <source>
        <strain evidence="3 4">Poly59</strain>
    </source>
</reference>
<feature type="domain" description="GP-PDE" evidence="2">
    <location>
        <begin position="54"/>
        <end position="302"/>
    </location>
</feature>
<dbReference type="GO" id="GO:0006580">
    <property type="term" value="P:ethanolamine metabolic process"/>
    <property type="evidence" value="ECO:0007669"/>
    <property type="project" value="TreeGrafter"/>
</dbReference>
<dbReference type="InterPro" id="IPR030395">
    <property type="entry name" value="GP_PDE_dom"/>
</dbReference>
<evidence type="ECO:0000313" key="4">
    <source>
        <dbReference type="Proteomes" id="UP000317977"/>
    </source>
</evidence>
<proteinExistence type="predicted"/>